<dbReference type="EMBL" id="FMVC01000002">
    <property type="protein sequence ID" value="SCY13723.1"/>
    <property type="molecule type" value="Genomic_DNA"/>
</dbReference>
<comment type="caution">
    <text evidence="1">The sequence shown here is derived from an EMBL/GenBank/DDBJ whole genome shotgun (WGS) entry which is preliminary data.</text>
</comment>
<name>A0ABY0LG33_9FLAO</name>
<dbReference type="NCBIfam" id="NF041811">
    <property type="entry name" value="Avs1c"/>
    <property type="match status" value="1"/>
</dbReference>
<accession>A0ABY0LG33</accession>
<organism evidence="1 2">
    <name type="scientific">Flavobacterium anhuiense</name>
    <dbReference type="NCBI Taxonomy" id="459526"/>
    <lineage>
        <taxon>Bacteria</taxon>
        <taxon>Pseudomonadati</taxon>
        <taxon>Bacteroidota</taxon>
        <taxon>Flavobacteriia</taxon>
        <taxon>Flavobacteriales</taxon>
        <taxon>Flavobacteriaceae</taxon>
        <taxon>Flavobacterium</taxon>
    </lineage>
</organism>
<sequence>MIMEKMKNIPRTRSDFERNFNILAERIRNRQQFYPSGQGQVDNLLKINVLPNKRINFLTVDEGARLHANHVASMSELKKIRF</sequence>
<evidence type="ECO:0000313" key="2">
    <source>
        <dbReference type="Proteomes" id="UP000199307"/>
    </source>
</evidence>
<protein>
    <submittedName>
        <fullName evidence="1">Uncharacterized protein</fullName>
    </submittedName>
</protein>
<dbReference type="RefSeq" id="WP_091129946.1">
    <property type="nucleotide sequence ID" value="NZ_FMVC01000002.1"/>
</dbReference>
<reference evidence="1 2" key="1">
    <citation type="submission" date="2016-10" db="EMBL/GenBank/DDBJ databases">
        <authorList>
            <person name="Varghese N."/>
            <person name="Submissions S."/>
        </authorList>
    </citation>
    <scope>NUCLEOTIDE SEQUENCE [LARGE SCALE GENOMIC DNA]</scope>
    <source>
        <strain evidence="1 2">CGMCC 1.6859</strain>
    </source>
</reference>
<dbReference type="Proteomes" id="UP000199307">
    <property type="component" value="Unassembled WGS sequence"/>
</dbReference>
<evidence type="ECO:0000313" key="1">
    <source>
        <dbReference type="EMBL" id="SCY13723.1"/>
    </source>
</evidence>
<proteinExistence type="predicted"/>
<keyword evidence="2" id="KW-1185">Reference proteome</keyword>
<gene>
    <name evidence="1" type="ORF">SAMN02927916_1230</name>
</gene>